<proteinExistence type="predicted"/>
<keyword evidence="1" id="KW-0732">Signal</keyword>
<keyword evidence="3" id="KW-1185">Reference proteome</keyword>
<dbReference type="EMBL" id="JBHSDC010000005">
    <property type="protein sequence ID" value="MFC4231409.1"/>
    <property type="molecule type" value="Genomic_DNA"/>
</dbReference>
<gene>
    <name evidence="2" type="ORF">ACFOW1_05875</name>
</gene>
<name>A0ABV8PV02_9BACT</name>
<evidence type="ECO:0000313" key="3">
    <source>
        <dbReference type="Proteomes" id="UP001595906"/>
    </source>
</evidence>
<accession>A0ABV8PV02</accession>
<evidence type="ECO:0000256" key="1">
    <source>
        <dbReference type="SAM" id="SignalP"/>
    </source>
</evidence>
<dbReference type="InterPro" id="IPR024447">
    <property type="entry name" value="YXWGXW_rpt"/>
</dbReference>
<comment type="caution">
    <text evidence="2">The sequence shown here is derived from an EMBL/GenBank/DDBJ whole genome shotgun (WGS) entry which is preliminary data.</text>
</comment>
<dbReference type="Pfam" id="PF12779">
    <property type="entry name" value="WXXGXW"/>
    <property type="match status" value="2"/>
</dbReference>
<feature type="chain" id="PRO_5045062386" description="YXWGXW repeat-containing protein" evidence="1">
    <location>
        <begin position="24"/>
        <end position="98"/>
    </location>
</feature>
<protein>
    <recommendedName>
        <fullName evidence="4">YXWGXW repeat-containing protein</fullName>
    </recommendedName>
</protein>
<sequence length="98" mass="11607">MKKIVLLASILVSSLLISNYSSAQRFYVRVRPVAPVVIRPVAPRPTAIWIEPEWVWRGGRYVYVNGYWTEPRVGYRYMPGYWRRTRHGELWVAGVWVR</sequence>
<dbReference type="Proteomes" id="UP001595906">
    <property type="component" value="Unassembled WGS sequence"/>
</dbReference>
<organism evidence="2 3">
    <name type="scientific">Parasediminibacterium paludis</name>
    <dbReference type="NCBI Taxonomy" id="908966"/>
    <lineage>
        <taxon>Bacteria</taxon>
        <taxon>Pseudomonadati</taxon>
        <taxon>Bacteroidota</taxon>
        <taxon>Chitinophagia</taxon>
        <taxon>Chitinophagales</taxon>
        <taxon>Chitinophagaceae</taxon>
        <taxon>Parasediminibacterium</taxon>
    </lineage>
</organism>
<evidence type="ECO:0008006" key="4">
    <source>
        <dbReference type="Google" id="ProtNLM"/>
    </source>
</evidence>
<evidence type="ECO:0000313" key="2">
    <source>
        <dbReference type="EMBL" id="MFC4231409.1"/>
    </source>
</evidence>
<feature type="signal peptide" evidence="1">
    <location>
        <begin position="1"/>
        <end position="23"/>
    </location>
</feature>
<reference evidence="3" key="1">
    <citation type="journal article" date="2019" name="Int. J. Syst. Evol. Microbiol.">
        <title>The Global Catalogue of Microorganisms (GCM) 10K type strain sequencing project: providing services to taxonomists for standard genome sequencing and annotation.</title>
        <authorList>
            <consortium name="The Broad Institute Genomics Platform"/>
            <consortium name="The Broad Institute Genome Sequencing Center for Infectious Disease"/>
            <person name="Wu L."/>
            <person name="Ma J."/>
        </authorList>
    </citation>
    <scope>NUCLEOTIDE SEQUENCE [LARGE SCALE GENOMIC DNA]</scope>
    <source>
        <strain evidence="3">CECT 8010</strain>
    </source>
</reference>
<dbReference type="RefSeq" id="WP_379012858.1">
    <property type="nucleotide sequence ID" value="NZ_JBHSDC010000005.1"/>
</dbReference>